<dbReference type="OrthoDB" id="1925325at2759"/>
<dbReference type="EMBL" id="AWWV01013698">
    <property type="protein sequence ID" value="OMO60442.1"/>
    <property type="molecule type" value="Genomic_DNA"/>
</dbReference>
<dbReference type="InterPro" id="IPR038947">
    <property type="entry name" value="At3g27210-like"/>
</dbReference>
<evidence type="ECO:0000313" key="3">
    <source>
        <dbReference type="Proteomes" id="UP000188268"/>
    </source>
</evidence>
<proteinExistence type="predicted"/>
<dbReference type="AlphaFoldDB" id="A0A1R3GQU0"/>
<feature type="compositionally biased region" description="Polar residues" evidence="1">
    <location>
        <begin position="84"/>
        <end position="97"/>
    </location>
</feature>
<name>A0A1R3GQU0_COCAP</name>
<dbReference type="Proteomes" id="UP000188268">
    <property type="component" value="Unassembled WGS sequence"/>
</dbReference>
<feature type="region of interest" description="Disordered" evidence="1">
    <location>
        <begin position="84"/>
        <end position="131"/>
    </location>
</feature>
<dbReference type="OMA" id="YVANSAC"/>
<evidence type="ECO:0000313" key="2">
    <source>
        <dbReference type="EMBL" id="OMO60442.1"/>
    </source>
</evidence>
<sequence>MGNCVTVYKNKDPSAAAAMNLSAKIESPTKENIVRMEKSVAELDSKPQVSSVEQETSFRGKTEDFFDSQPWLESDCEDYFSVNGDSTSSCGNSPTHQKSFRENPLHEKVNSMDRAKSAVPEHSPTETKKQQKQLIELFRESFNDDTVNNQLSLKGQLELEDNPTNLNLPPKSTGRSPYESMPNSVHSSEATPYNKGFSKKEKSTDSAQCCLPSLVRNLSFGERRRRLSPAKTG</sequence>
<evidence type="ECO:0000256" key="1">
    <source>
        <dbReference type="SAM" id="MobiDB-lite"/>
    </source>
</evidence>
<dbReference type="PANTHER" id="PTHR34280:SF15">
    <property type="entry name" value="TRANSCRIPTION FACTOR"/>
    <property type="match status" value="1"/>
</dbReference>
<gene>
    <name evidence="2" type="ORF">CCACVL1_24132</name>
</gene>
<dbReference type="PANTHER" id="PTHR34280">
    <property type="entry name" value="OS01G0920100 PROTEIN"/>
    <property type="match status" value="1"/>
</dbReference>
<dbReference type="Gramene" id="OMO60442">
    <property type="protein sequence ID" value="OMO60442"/>
    <property type="gene ID" value="CCACVL1_24132"/>
</dbReference>
<accession>A0A1R3GQU0</accession>
<feature type="compositionally biased region" description="Polar residues" evidence="1">
    <location>
        <begin position="181"/>
        <end position="191"/>
    </location>
</feature>
<dbReference type="STRING" id="210143.A0A1R3GQU0"/>
<feature type="region of interest" description="Disordered" evidence="1">
    <location>
        <begin position="156"/>
        <end position="208"/>
    </location>
</feature>
<protein>
    <submittedName>
        <fullName evidence="2">Uncharacterized protein</fullName>
    </submittedName>
</protein>
<comment type="caution">
    <text evidence="2">The sequence shown here is derived from an EMBL/GenBank/DDBJ whole genome shotgun (WGS) entry which is preliminary data.</text>
</comment>
<keyword evidence="3" id="KW-1185">Reference proteome</keyword>
<reference evidence="2 3" key="1">
    <citation type="submission" date="2013-09" db="EMBL/GenBank/DDBJ databases">
        <title>Corchorus capsularis genome sequencing.</title>
        <authorList>
            <person name="Alam M."/>
            <person name="Haque M.S."/>
            <person name="Islam M.S."/>
            <person name="Emdad E.M."/>
            <person name="Islam M.M."/>
            <person name="Ahmed B."/>
            <person name="Halim A."/>
            <person name="Hossen Q.M.M."/>
            <person name="Hossain M.Z."/>
            <person name="Ahmed R."/>
            <person name="Khan M.M."/>
            <person name="Islam R."/>
            <person name="Rashid M.M."/>
            <person name="Khan S.A."/>
            <person name="Rahman M.S."/>
            <person name="Alam M."/>
        </authorList>
    </citation>
    <scope>NUCLEOTIDE SEQUENCE [LARGE SCALE GENOMIC DNA]</scope>
    <source>
        <strain evidence="3">cv. CVL-1</strain>
        <tissue evidence="2">Whole seedling</tissue>
    </source>
</reference>
<organism evidence="2 3">
    <name type="scientific">Corchorus capsularis</name>
    <name type="common">Jute</name>
    <dbReference type="NCBI Taxonomy" id="210143"/>
    <lineage>
        <taxon>Eukaryota</taxon>
        <taxon>Viridiplantae</taxon>
        <taxon>Streptophyta</taxon>
        <taxon>Embryophyta</taxon>
        <taxon>Tracheophyta</taxon>
        <taxon>Spermatophyta</taxon>
        <taxon>Magnoliopsida</taxon>
        <taxon>eudicotyledons</taxon>
        <taxon>Gunneridae</taxon>
        <taxon>Pentapetalae</taxon>
        <taxon>rosids</taxon>
        <taxon>malvids</taxon>
        <taxon>Malvales</taxon>
        <taxon>Malvaceae</taxon>
        <taxon>Grewioideae</taxon>
        <taxon>Apeibeae</taxon>
        <taxon>Corchorus</taxon>
    </lineage>
</organism>
<feature type="compositionally biased region" description="Basic and acidic residues" evidence="1">
    <location>
        <begin position="99"/>
        <end position="116"/>
    </location>
</feature>